<organism evidence="2 3">
    <name type="scientific">Meloidogyne enterolobii</name>
    <name type="common">Root-knot nematode worm</name>
    <name type="synonym">Meloidogyne mayaguensis</name>
    <dbReference type="NCBI Taxonomy" id="390850"/>
    <lineage>
        <taxon>Eukaryota</taxon>
        <taxon>Metazoa</taxon>
        <taxon>Ecdysozoa</taxon>
        <taxon>Nematoda</taxon>
        <taxon>Chromadorea</taxon>
        <taxon>Rhabditida</taxon>
        <taxon>Tylenchina</taxon>
        <taxon>Tylenchomorpha</taxon>
        <taxon>Tylenchoidea</taxon>
        <taxon>Meloidogynidae</taxon>
        <taxon>Meloidogyninae</taxon>
        <taxon>Meloidogyne</taxon>
    </lineage>
</organism>
<proteinExistence type="predicted"/>
<dbReference type="EMBL" id="CAJEWN010001167">
    <property type="protein sequence ID" value="CAD2194986.1"/>
    <property type="molecule type" value="Genomic_DNA"/>
</dbReference>
<feature type="compositionally biased region" description="Basic and acidic residues" evidence="1">
    <location>
        <begin position="341"/>
        <end position="352"/>
    </location>
</feature>
<accession>A0A6V7X6M0</accession>
<dbReference type="SUPFAM" id="SSF53756">
    <property type="entry name" value="UDP-Glycosyltransferase/glycogen phosphorylase"/>
    <property type="match status" value="1"/>
</dbReference>
<gene>
    <name evidence="2" type="ORF">MENT_LOCUS48047</name>
</gene>
<dbReference type="Proteomes" id="UP000580250">
    <property type="component" value="Unassembled WGS sequence"/>
</dbReference>
<sequence length="380" mass="44019">MKSQLEPGESSKSSKGFNLKKLINILKPAGSKSKQGAKKKILLLVDKFLSHYYFAVNMANVLNLKGGYDVYFVVVKYDDGEIKPKPLEGVHFIEITYQDDLDYDEGFIKMSNAPNWLPKQPFDEFNFFKFIGFYMFSFHKAIIDNPSVEINGENVQIFDWLKQKVKEKFFDLGMAEYSVMTGAFPLFEQIGLKKYIATSTVSPFPVFLHFLGHQLYSSIPERFHAEPGQGLNGNDLQIPGPIANNSNAKLYKESINKFLKFYKEREKSYFELLKVKGMITERECKYMLKTSSEIPKIGDLLRKSRYYLINVHPIGQYSDTKMSKKIVNIGGIENEMEEFMRKNKESEQKQDVPESSNQMGGYFPRNKKRRIGFMEFLVFF</sequence>
<evidence type="ECO:0000256" key="1">
    <source>
        <dbReference type="SAM" id="MobiDB-lite"/>
    </source>
</evidence>
<reference evidence="2 3" key="1">
    <citation type="submission" date="2020-08" db="EMBL/GenBank/DDBJ databases">
        <authorList>
            <person name="Koutsovoulos G."/>
            <person name="Danchin GJ E."/>
        </authorList>
    </citation>
    <scope>NUCLEOTIDE SEQUENCE [LARGE SCALE GENOMIC DNA]</scope>
</reference>
<name>A0A6V7X6M0_MELEN</name>
<protein>
    <submittedName>
        <fullName evidence="2">Uncharacterized protein</fullName>
    </submittedName>
</protein>
<dbReference type="AlphaFoldDB" id="A0A6V7X6M0"/>
<comment type="caution">
    <text evidence="2">The sequence shown here is derived from an EMBL/GenBank/DDBJ whole genome shotgun (WGS) entry which is preliminary data.</text>
</comment>
<dbReference type="OrthoDB" id="5904696at2759"/>
<evidence type="ECO:0000313" key="2">
    <source>
        <dbReference type="EMBL" id="CAD2194986.1"/>
    </source>
</evidence>
<feature type="region of interest" description="Disordered" evidence="1">
    <location>
        <begin position="341"/>
        <end position="363"/>
    </location>
</feature>
<evidence type="ECO:0000313" key="3">
    <source>
        <dbReference type="Proteomes" id="UP000580250"/>
    </source>
</evidence>